<dbReference type="InterPro" id="IPR027417">
    <property type="entry name" value="P-loop_NTPase"/>
</dbReference>
<dbReference type="PROSITE" id="PS51718">
    <property type="entry name" value="G_DYNAMIN_2"/>
    <property type="match status" value="1"/>
</dbReference>
<dbReference type="SMART" id="SM00053">
    <property type="entry name" value="DYNc"/>
    <property type="match status" value="1"/>
</dbReference>
<evidence type="ECO:0000313" key="4">
    <source>
        <dbReference type="Proteomes" id="UP000541444"/>
    </source>
</evidence>
<dbReference type="CDD" id="cd08771">
    <property type="entry name" value="DLP_1"/>
    <property type="match status" value="1"/>
</dbReference>
<sequence>MQTCNNGAKRTPYPSLDDNDYTLYEAYNELHGLAQELETPFDAPAVLVVGHQTDGKSALIEALMGFQFNHVGGGTKTRRPITLHMKYDLNCEEPLCRLDDSDTNPPTVAQEKSLQEIQAYIEAENMRLEREPCQFWDKEIIIRVAYKYCPNLTIIDTPGLTAPTPGRKNRALQGQARSVESLIRAKMQHQEFIILCLEDTSDWSNATTRRVVMQIDPELSRTVVVSTKLDTKIPQFARSSDVEVFLRPPACTLDGCMLGDSPFFTSVPSGRVGSGHDSIYESNDAFKQAISLRELEDIATLEDKLGRPLSKEERSRIGVSSLRLYLEDLLQKRYMDSVPSIIPLLEKEHRSTSKKVNDLKLELSNLDELKLKEKGRVFHDSFLTKLSLLLKGTVVAPPDKFGETLQDERVNGGAFNGTDGLQFPYKLIPNAGMRLYGGAQYHRAMAEFRFVVGATKCPPISREEIVNACGVEDIHDGTNYSRTACVIAVAKARDTFEPFLHQLGTRLLHILKRLLPISIYLLQKDGEYFSGHEVFVRRVASSFNTFAETTERTCHEKCMEDLVSTTRYVTWSLHNKNRAGLRQFLDSFSGSEQSVSNETSFGPVVNDKSDVKSRADVKLSHLASGIENGTSTQSTETRLVDLLDTTLWNRKLAPSSERIVYALVHQIFHGIREYFLASAELKYNCFLLMPVVDKLPLLLREDLEYAFENDLDSVFDITHLRHSLGQRKRDLEVELKRVQKLKEKFRQIHEQLSSVSAQSVFPSTEKDLNPKK</sequence>
<feature type="domain" description="Dynamin-type G" evidence="2">
    <location>
        <begin position="40"/>
        <end position="339"/>
    </location>
</feature>
<evidence type="ECO:0000313" key="3">
    <source>
        <dbReference type="EMBL" id="KAF6170519.1"/>
    </source>
</evidence>
<organism evidence="3 4">
    <name type="scientific">Kingdonia uniflora</name>
    <dbReference type="NCBI Taxonomy" id="39325"/>
    <lineage>
        <taxon>Eukaryota</taxon>
        <taxon>Viridiplantae</taxon>
        <taxon>Streptophyta</taxon>
        <taxon>Embryophyta</taxon>
        <taxon>Tracheophyta</taxon>
        <taxon>Spermatophyta</taxon>
        <taxon>Magnoliopsida</taxon>
        <taxon>Ranunculales</taxon>
        <taxon>Circaeasteraceae</taxon>
        <taxon>Kingdonia</taxon>
    </lineage>
</organism>
<protein>
    <recommendedName>
        <fullName evidence="2">Dynamin-type G domain-containing protein</fullName>
    </recommendedName>
</protein>
<proteinExistence type="predicted"/>
<evidence type="ECO:0000256" key="1">
    <source>
        <dbReference type="SAM" id="Coils"/>
    </source>
</evidence>
<dbReference type="PANTHER" id="PTHR11566:SF78">
    <property type="entry name" value="DYNAMIN-LIKE PROTEIN ARC5"/>
    <property type="match status" value="1"/>
</dbReference>
<dbReference type="EMBL" id="JACGCM010000580">
    <property type="protein sequence ID" value="KAF6170519.1"/>
    <property type="molecule type" value="Genomic_DNA"/>
</dbReference>
<dbReference type="GO" id="GO:0005777">
    <property type="term" value="C:peroxisome"/>
    <property type="evidence" value="ECO:0007669"/>
    <property type="project" value="TreeGrafter"/>
</dbReference>
<feature type="coiled-coil region" evidence="1">
    <location>
        <begin position="728"/>
        <end position="758"/>
    </location>
</feature>
<dbReference type="InterPro" id="IPR001401">
    <property type="entry name" value="Dynamin_GTPase"/>
</dbReference>
<dbReference type="InterPro" id="IPR045063">
    <property type="entry name" value="Dynamin_N"/>
</dbReference>
<accession>A0A7J7NTN6</accession>
<evidence type="ECO:0000259" key="2">
    <source>
        <dbReference type="PROSITE" id="PS51718"/>
    </source>
</evidence>
<dbReference type="GO" id="GO:0005874">
    <property type="term" value="C:microtubule"/>
    <property type="evidence" value="ECO:0007669"/>
    <property type="project" value="TreeGrafter"/>
</dbReference>
<dbReference type="AlphaFoldDB" id="A0A7J7NTN6"/>
<keyword evidence="1" id="KW-0175">Coiled coil</keyword>
<keyword evidence="4" id="KW-1185">Reference proteome</keyword>
<dbReference type="OrthoDB" id="5061070at2759"/>
<reference evidence="3 4" key="1">
    <citation type="journal article" date="2020" name="IScience">
        <title>Genome Sequencing of the Endangered Kingdonia uniflora (Circaeasteraceae, Ranunculales) Reveals Potential Mechanisms of Evolutionary Specialization.</title>
        <authorList>
            <person name="Sun Y."/>
            <person name="Deng T."/>
            <person name="Zhang A."/>
            <person name="Moore M.J."/>
            <person name="Landis J.B."/>
            <person name="Lin N."/>
            <person name="Zhang H."/>
            <person name="Zhang X."/>
            <person name="Huang J."/>
            <person name="Zhang X."/>
            <person name="Sun H."/>
            <person name="Wang H."/>
        </authorList>
    </citation>
    <scope>NUCLEOTIDE SEQUENCE [LARGE SCALE GENOMIC DNA]</scope>
    <source>
        <strain evidence="3">TB1705</strain>
        <tissue evidence="3">Leaf</tissue>
    </source>
</reference>
<dbReference type="GO" id="GO:0016559">
    <property type="term" value="P:peroxisome fission"/>
    <property type="evidence" value="ECO:0007669"/>
    <property type="project" value="TreeGrafter"/>
</dbReference>
<dbReference type="InterPro" id="IPR030381">
    <property type="entry name" value="G_DYNAMIN_dom"/>
</dbReference>
<dbReference type="Gene3D" id="3.40.50.300">
    <property type="entry name" value="P-loop containing nucleotide triphosphate hydrolases"/>
    <property type="match status" value="1"/>
</dbReference>
<dbReference type="GO" id="GO:0008017">
    <property type="term" value="F:microtubule binding"/>
    <property type="evidence" value="ECO:0007669"/>
    <property type="project" value="TreeGrafter"/>
</dbReference>
<dbReference type="GO" id="GO:0016020">
    <property type="term" value="C:membrane"/>
    <property type="evidence" value="ECO:0007669"/>
    <property type="project" value="TreeGrafter"/>
</dbReference>
<comment type="caution">
    <text evidence="3">The sequence shown here is derived from an EMBL/GenBank/DDBJ whole genome shotgun (WGS) entry which is preliminary data.</text>
</comment>
<dbReference type="SUPFAM" id="SSF52540">
    <property type="entry name" value="P-loop containing nucleoside triphosphate hydrolases"/>
    <property type="match status" value="1"/>
</dbReference>
<dbReference type="InterPro" id="IPR022812">
    <property type="entry name" value="Dynamin"/>
</dbReference>
<dbReference type="PANTHER" id="PTHR11566">
    <property type="entry name" value="DYNAMIN"/>
    <property type="match status" value="1"/>
</dbReference>
<name>A0A7J7NTN6_9MAGN</name>
<dbReference type="Pfam" id="PF00350">
    <property type="entry name" value="Dynamin_N"/>
    <property type="match status" value="1"/>
</dbReference>
<dbReference type="PRINTS" id="PR00195">
    <property type="entry name" value="DYNAMIN"/>
</dbReference>
<dbReference type="GO" id="GO:0005525">
    <property type="term" value="F:GTP binding"/>
    <property type="evidence" value="ECO:0007669"/>
    <property type="project" value="InterPro"/>
</dbReference>
<gene>
    <name evidence="3" type="ORF">GIB67_031927</name>
</gene>
<dbReference type="FunFam" id="3.40.50.300:FF:001281">
    <property type="entry name" value="Dynamin-like protein ARC5"/>
    <property type="match status" value="1"/>
</dbReference>
<dbReference type="Proteomes" id="UP000541444">
    <property type="component" value="Unassembled WGS sequence"/>
</dbReference>
<dbReference type="GO" id="GO:0003924">
    <property type="term" value="F:GTPase activity"/>
    <property type="evidence" value="ECO:0007669"/>
    <property type="project" value="InterPro"/>
</dbReference>